<organism evidence="2 3">
    <name type="scientific">Oedothorax gibbosus</name>
    <dbReference type="NCBI Taxonomy" id="931172"/>
    <lineage>
        <taxon>Eukaryota</taxon>
        <taxon>Metazoa</taxon>
        <taxon>Ecdysozoa</taxon>
        <taxon>Arthropoda</taxon>
        <taxon>Chelicerata</taxon>
        <taxon>Arachnida</taxon>
        <taxon>Araneae</taxon>
        <taxon>Araneomorphae</taxon>
        <taxon>Entelegynae</taxon>
        <taxon>Araneoidea</taxon>
        <taxon>Linyphiidae</taxon>
        <taxon>Erigoninae</taxon>
        <taxon>Oedothorax</taxon>
    </lineage>
</organism>
<dbReference type="AlphaFoldDB" id="A0AAV6VPY0"/>
<proteinExistence type="predicted"/>
<comment type="caution">
    <text evidence="2">The sequence shown here is derived from an EMBL/GenBank/DDBJ whole genome shotgun (WGS) entry which is preliminary data.</text>
</comment>
<name>A0AAV6VPY0_9ARAC</name>
<keyword evidence="3" id="KW-1185">Reference proteome</keyword>
<feature type="region of interest" description="Disordered" evidence="1">
    <location>
        <begin position="1"/>
        <end position="25"/>
    </location>
</feature>
<dbReference type="Proteomes" id="UP000827092">
    <property type="component" value="Unassembled WGS sequence"/>
</dbReference>
<accession>A0AAV6VPY0</accession>
<evidence type="ECO:0000313" key="2">
    <source>
        <dbReference type="EMBL" id="KAG8197576.1"/>
    </source>
</evidence>
<evidence type="ECO:0000256" key="1">
    <source>
        <dbReference type="SAM" id="MobiDB-lite"/>
    </source>
</evidence>
<gene>
    <name evidence="2" type="ORF">JTE90_021306</name>
</gene>
<evidence type="ECO:0000313" key="3">
    <source>
        <dbReference type="Proteomes" id="UP000827092"/>
    </source>
</evidence>
<dbReference type="EMBL" id="JAFNEN010000053">
    <property type="protein sequence ID" value="KAG8197576.1"/>
    <property type="molecule type" value="Genomic_DNA"/>
</dbReference>
<sequence length="77" mass="8391">MIGSVVPDVTSWRPQSDVVPGDGDNREKLYGVMGKKWEGTSSKMVDASHDQATVEMKEEIVLAWILLGKLLTSVSVS</sequence>
<protein>
    <submittedName>
        <fullName evidence="2">Uncharacterized protein</fullName>
    </submittedName>
</protein>
<reference evidence="2 3" key="1">
    <citation type="journal article" date="2022" name="Nat. Ecol. Evol.">
        <title>A masculinizing supergene underlies an exaggerated male reproductive morph in a spider.</title>
        <authorList>
            <person name="Hendrickx F."/>
            <person name="De Corte Z."/>
            <person name="Sonet G."/>
            <person name="Van Belleghem S.M."/>
            <person name="Kostlbacher S."/>
            <person name="Vangestel C."/>
        </authorList>
    </citation>
    <scope>NUCLEOTIDE SEQUENCE [LARGE SCALE GENOMIC DNA]</scope>
    <source>
        <strain evidence="2">W744_W776</strain>
    </source>
</reference>